<dbReference type="RefSeq" id="WP_002706536.1">
    <property type="nucleotide sequence ID" value="NZ_JH651381.1"/>
</dbReference>
<keyword evidence="2" id="KW-1185">Reference proteome</keyword>
<sequence>MIKTNVATCPHCGAVSRRQCLAWWQCLLSMASRRLHYRCTACKQGFWSIG</sequence>
<dbReference type="AlphaFoldDB" id="A0A656HPR6"/>
<evidence type="ECO:0000313" key="1">
    <source>
        <dbReference type="EMBL" id="EIJ37065.1"/>
    </source>
</evidence>
<name>A0A656HPR6_THINJ</name>
<organism evidence="1 2">
    <name type="scientific">Thiothrix nivea (strain ATCC 35100 / DSM 5205 / JP2)</name>
    <dbReference type="NCBI Taxonomy" id="870187"/>
    <lineage>
        <taxon>Bacteria</taxon>
        <taxon>Pseudomonadati</taxon>
        <taxon>Pseudomonadota</taxon>
        <taxon>Gammaproteobacteria</taxon>
        <taxon>Thiotrichales</taxon>
        <taxon>Thiotrichaceae</taxon>
        <taxon>Thiothrix</taxon>
    </lineage>
</organism>
<gene>
    <name evidence="1" type="ORF">Thini_0056</name>
</gene>
<dbReference type="EMBL" id="JH651381">
    <property type="protein sequence ID" value="EIJ37065.1"/>
    <property type="molecule type" value="Genomic_DNA"/>
</dbReference>
<accession>A0A656HPR6</accession>
<evidence type="ECO:0000313" key="2">
    <source>
        <dbReference type="Proteomes" id="UP000005317"/>
    </source>
</evidence>
<dbReference type="Proteomes" id="UP000005317">
    <property type="component" value="Unassembled WGS sequence"/>
</dbReference>
<protein>
    <submittedName>
        <fullName evidence="1">Uncharacterized protein</fullName>
    </submittedName>
</protein>
<reference evidence="2" key="1">
    <citation type="journal article" date="2011" name="Stand. Genomic Sci.">
        <title>Genome sequence of the filamentous, gliding Thiothrix nivea neotype strain (JP2(T)).</title>
        <authorList>
            <person name="Lapidus A."/>
            <person name="Nolan M."/>
            <person name="Lucas S."/>
            <person name="Glavina Del Rio T."/>
            <person name="Tice H."/>
            <person name="Cheng J.F."/>
            <person name="Tapia R."/>
            <person name="Han C."/>
            <person name="Goodwin L."/>
            <person name="Pitluck S."/>
            <person name="Liolios K."/>
            <person name="Pagani I."/>
            <person name="Ivanova N."/>
            <person name="Huntemann M."/>
            <person name="Mavromatis K."/>
            <person name="Mikhailova N."/>
            <person name="Pati A."/>
            <person name="Chen A."/>
            <person name="Palaniappan K."/>
            <person name="Land M."/>
            <person name="Brambilla E.M."/>
            <person name="Rohde M."/>
            <person name="Abt B."/>
            <person name="Verbarg S."/>
            <person name="Goker M."/>
            <person name="Bristow J."/>
            <person name="Eisen J.A."/>
            <person name="Markowitz V."/>
            <person name="Hugenholtz P."/>
            <person name="Kyrpides N.C."/>
            <person name="Klenk H.P."/>
            <person name="Woyke T."/>
        </authorList>
    </citation>
    <scope>NUCLEOTIDE SEQUENCE [LARGE SCALE GENOMIC DNA]</scope>
    <source>
        <strain evidence="2">ATCC 35100 / DSM 5205 / JP2</strain>
    </source>
</reference>
<proteinExistence type="predicted"/>